<dbReference type="GO" id="GO:0046872">
    <property type="term" value="F:metal ion binding"/>
    <property type="evidence" value="ECO:0007669"/>
    <property type="project" value="UniProtKB-KW"/>
</dbReference>
<dbReference type="PANTHER" id="PTHR23080">
    <property type="entry name" value="THAP DOMAIN PROTEIN"/>
    <property type="match status" value="1"/>
</dbReference>
<dbReference type="PANTHER" id="PTHR23080:SF144">
    <property type="entry name" value="SPINDLE AND KINETOCHORE ASSOCIATED COMPLEX SUBUNIT 3"/>
    <property type="match status" value="1"/>
</dbReference>
<dbReference type="AlphaFoldDB" id="A0AAE1QHY0"/>
<gene>
    <name evidence="5" type="ORF">Pmani_003771</name>
</gene>
<evidence type="ECO:0000256" key="3">
    <source>
        <dbReference type="SAM" id="MobiDB-lite"/>
    </source>
</evidence>
<dbReference type="InterPro" id="IPR027806">
    <property type="entry name" value="HARBI1_dom"/>
</dbReference>
<comment type="caution">
    <text evidence="5">The sequence shown here is derived from an EMBL/GenBank/DDBJ whole genome shotgun (WGS) entry which is preliminary data.</text>
</comment>
<keyword evidence="6" id="KW-1185">Reference proteome</keyword>
<evidence type="ECO:0000256" key="2">
    <source>
        <dbReference type="ARBA" id="ARBA00022723"/>
    </source>
</evidence>
<evidence type="ECO:0000313" key="6">
    <source>
        <dbReference type="Proteomes" id="UP001292094"/>
    </source>
</evidence>
<dbReference type="Proteomes" id="UP001292094">
    <property type="component" value="Unassembled WGS sequence"/>
</dbReference>
<evidence type="ECO:0000256" key="1">
    <source>
        <dbReference type="ARBA" id="ARBA00001968"/>
    </source>
</evidence>
<dbReference type="Pfam" id="PF13359">
    <property type="entry name" value="DDE_Tnp_4"/>
    <property type="match status" value="1"/>
</dbReference>
<organism evidence="5 6">
    <name type="scientific">Petrolisthes manimaculis</name>
    <dbReference type="NCBI Taxonomy" id="1843537"/>
    <lineage>
        <taxon>Eukaryota</taxon>
        <taxon>Metazoa</taxon>
        <taxon>Ecdysozoa</taxon>
        <taxon>Arthropoda</taxon>
        <taxon>Crustacea</taxon>
        <taxon>Multicrustacea</taxon>
        <taxon>Malacostraca</taxon>
        <taxon>Eumalacostraca</taxon>
        <taxon>Eucarida</taxon>
        <taxon>Decapoda</taxon>
        <taxon>Pleocyemata</taxon>
        <taxon>Anomura</taxon>
        <taxon>Galatheoidea</taxon>
        <taxon>Porcellanidae</taxon>
        <taxon>Petrolisthes</taxon>
    </lineage>
</organism>
<keyword evidence="2" id="KW-0479">Metal-binding</keyword>
<accession>A0AAE1QHY0</accession>
<evidence type="ECO:0000313" key="5">
    <source>
        <dbReference type="EMBL" id="KAK4325678.1"/>
    </source>
</evidence>
<reference evidence="5" key="1">
    <citation type="submission" date="2023-11" db="EMBL/GenBank/DDBJ databases">
        <title>Genome assemblies of two species of porcelain crab, Petrolisthes cinctipes and Petrolisthes manimaculis (Anomura: Porcellanidae).</title>
        <authorList>
            <person name="Angst P."/>
        </authorList>
    </citation>
    <scope>NUCLEOTIDE SEQUENCE</scope>
    <source>
        <strain evidence="5">PB745_02</strain>
        <tissue evidence="5">Gill</tissue>
    </source>
</reference>
<dbReference type="EMBL" id="JAWZYT010000265">
    <property type="protein sequence ID" value="KAK4325678.1"/>
    <property type="molecule type" value="Genomic_DNA"/>
</dbReference>
<evidence type="ECO:0000259" key="4">
    <source>
        <dbReference type="Pfam" id="PF13359"/>
    </source>
</evidence>
<feature type="region of interest" description="Disordered" evidence="3">
    <location>
        <begin position="28"/>
        <end position="56"/>
    </location>
</feature>
<comment type="cofactor">
    <cofactor evidence="1">
        <name>a divalent metal cation</name>
        <dbReference type="ChEBI" id="CHEBI:60240"/>
    </cofactor>
</comment>
<name>A0AAE1QHY0_9EUCA</name>
<protein>
    <recommendedName>
        <fullName evidence="4">DDE Tnp4 domain-containing protein</fullName>
    </recommendedName>
</protein>
<proteinExistence type="predicted"/>
<sequence>MSRMRSWWSQTACAPAKLYDESNSAWTPSLELGHTKTTRSSTQKSAGRYQHGAMRRKHTAHINTTKILLELSISTDDVLVEEIPEQVEAVSEQVNNSSARESSVAADVERHSIPSTSNGDVILADQGFDITESVALLQATVEVPAFMEGKEQMSDVDDLKARNITNVQIHVERVIGLVYKRYTILGGPLPVDYAMKVDENRMSTVDKIAAVCCALTNLCPSVINVG</sequence>
<feature type="domain" description="DDE Tnp4" evidence="4">
    <location>
        <begin position="98"/>
        <end position="217"/>
    </location>
</feature>